<dbReference type="OrthoDB" id="9809784at2"/>
<dbReference type="NCBIfam" id="NF005710">
    <property type="entry name" value="PRK07522.1"/>
    <property type="match status" value="1"/>
</dbReference>
<protein>
    <submittedName>
        <fullName evidence="11">Acetylornithine deacetylase</fullName>
    </submittedName>
</protein>
<keyword evidence="7" id="KW-0378">Hydrolase</keyword>
<dbReference type="GO" id="GO:0006526">
    <property type="term" value="P:L-arginine biosynthetic process"/>
    <property type="evidence" value="ECO:0007669"/>
    <property type="project" value="UniProtKB-KW"/>
</dbReference>
<feature type="domain" description="Peptidase M20 dimerisation" evidence="10">
    <location>
        <begin position="177"/>
        <end position="285"/>
    </location>
</feature>
<evidence type="ECO:0000256" key="5">
    <source>
        <dbReference type="ARBA" id="ARBA00022605"/>
    </source>
</evidence>
<keyword evidence="9" id="KW-0170">Cobalt</keyword>
<dbReference type="KEGG" id="nch:A0U93_04525"/>
<evidence type="ECO:0000256" key="7">
    <source>
        <dbReference type="ARBA" id="ARBA00022801"/>
    </source>
</evidence>
<evidence type="ECO:0000256" key="9">
    <source>
        <dbReference type="ARBA" id="ARBA00023285"/>
    </source>
</evidence>
<dbReference type="InterPro" id="IPR011650">
    <property type="entry name" value="Peptidase_M20_dimer"/>
</dbReference>
<dbReference type="STRING" id="320497.A0U93_04525"/>
<evidence type="ECO:0000313" key="11">
    <source>
        <dbReference type="EMBL" id="AQS89284.1"/>
    </source>
</evidence>
<proteinExistence type="inferred from homology"/>
<dbReference type="Gene3D" id="3.40.630.10">
    <property type="entry name" value="Zn peptidases"/>
    <property type="match status" value="1"/>
</dbReference>
<evidence type="ECO:0000256" key="6">
    <source>
        <dbReference type="ARBA" id="ARBA00022723"/>
    </source>
</evidence>
<evidence type="ECO:0000259" key="10">
    <source>
        <dbReference type="Pfam" id="PF07687"/>
    </source>
</evidence>
<dbReference type="NCBIfam" id="TIGR01892">
    <property type="entry name" value="AcOrn-deacetyl"/>
    <property type="match status" value="1"/>
</dbReference>
<keyword evidence="8" id="KW-0862">Zinc</keyword>
<dbReference type="SUPFAM" id="SSF53187">
    <property type="entry name" value="Zn-dependent exopeptidases"/>
    <property type="match status" value="1"/>
</dbReference>
<keyword evidence="6" id="KW-0479">Metal-binding</keyword>
<dbReference type="InterPro" id="IPR002933">
    <property type="entry name" value="Peptidase_M20"/>
</dbReference>
<evidence type="ECO:0000256" key="8">
    <source>
        <dbReference type="ARBA" id="ARBA00022833"/>
    </source>
</evidence>
<keyword evidence="4" id="KW-0055">Arginine biosynthesis</keyword>
<evidence type="ECO:0000256" key="2">
    <source>
        <dbReference type="ARBA" id="ARBA00005691"/>
    </source>
</evidence>
<dbReference type="Pfam" id="PF07687">
    <property type="entry name" value="M20_dimer"/>
    <property type="match status" value="1"/>
</dbReference>
<evidence type="ECO:0000256" key="4">
    <source>
        <dbReference type="ARBA" id="ARBA00022571"/>
    </source>
</evidence>
<dbReference type="Proteomes" id="UP000188604">
    <property type="component" value="Chromosome"/>
</dbReference>
<name>A0A1U9KTU9_9PROT</name>
<dbReference type="GO" id="GO:0008777">
    <property type="term" value="F:acetylornithine deacetylase activity"/>
    <property type="evidence" value="ECO:0007669"/>
    <property type="project" value="TreeGrafter"/>
</dbReference>
<dbReference type="InterPro" id="IPR036264">
    <property type="entry name" value="Bact_exopeptidase_dim_dom"/>
</dbReference>
<gene>
    <name evidence="11" type="ORF">A0U93_04525</name>
</gene>
<dbReference type="PANTHER" id="PTHR43808:SF31">
    <property type="entry name" value="N-ACETYL-L-CITRULLINE DEACETYLASE"/>
    <property type="match status" value="1"/>
</dbReference>
<dbReference type="AlphaFoldDB" id="A0A1U9KTU9"/>
<dbReference type="InterPro" id="IPR050072">
    <property type="entry name" value="Peptidase_M20A"/>
</dbReference>
<keyword evidence="12" id="KW-1185">Reference proteome</keyword>
<dbReference type="InterPro" id="IPR010169">
    <property type="entry name" value="AcOrn-deacetyl"/>
</dbReference>
<comment type="cofactor">
    <cofactor evidence="1">
        <name>Zn(2+)</name>
        <dbReference type="ChEBI" id="CHEBI:29105"/>
    </cofactor>
</comment>
<evidence type="ECO:0000256" key="3">
    <source>
        <dbReference type="ARBA" id="ARBA00022490"/>
    </source>
</evidence>
<dbReference type="GO" id="GO:0046872">
    <property type="term" value="F:metal ion binding"/>
    <property type="evidence" value="ECO:0007669"/>
    <property type="project" value="UniProtKB-KW"/>
</dbReference>
<dbReference type="PANTHER" id="PTHR43808">
    <property type="entry name" value="ACETYLORNITHINE DEACETYLASE"/>
    <property type="match status" value="1"/>
</dbReference>
<evidence type="ECO:0000256" key="1">
    <source>
        <dbReference type="ARBA" id="ARBA00001947"/>
    </source>
</evidence>
<accession>A0A1U9KTU9</accession>
<keyword evidence="5" id="KW-0028">Amino-acid biosynthesis</keyword>
<keyword evidence="3" id="KW-0963">Cytoplasm</keyword>
<sequence>MIPKDAPRADTVAILDRLVSFDTTSRRPNAPLIDWIAAYLRDHDVPFTRSRGPEDGKWSLHAIIGPQTAGGIAFAGHVDCVPVDGQDWTHDPFTLREEDGRLYARGAADMKGFVAAMLAAVPDLQAMQPARPVHLLITFDEETTCDGARHLMADVLSRDQLPDLCVVGEPTLMSPIVAHKGRLALRITFTGRAGHSSNPDGGANALHAMGRAIAYIADEASRFAREGCRAEGFVPPYTTMQVGLASGGAILNIIPEHAQLEMEWRPVPGDDARAEADRLQHALAPLHDELRRHGPDCGIRYEVICDLPPLDLPTEHPLTDLTRQVTGSNAAGHVSYGTEAGIYQRAGMPAIVCGPGDIAQAHRPDEWIAREQLDRCDRFLRAMARKVCSAP</sequence>
<dbReference type="CDD" id="cd03894">
    <property type="entry name" value="M20_ArgE"/>
    <property type="match status" value="1"/>
</dbReference>
<dbReference type="SUPFAM" id="SSF55031">
    <property type="entry name" value="Bacterial exopeptidase dimerisation domain"/>
    <property type="match status" value="1"/>
</dbReference>
<dbReference type="Pfam" id="PF01546">
    <property type="entry name" value="Peptidase_M20"/>
    <property type="match status" value="1"/>
</dbReference>
<evidence type="ECO:0000313" key="12">
    <source>
        <dbReference type="Proteomes" id="UP000188604"/>
    </source>
</evidence>
<organism evidence="11 12">
    <name type="scientific">Neoasaia chiangmaiensis</name>
    <dbReference type="NCBI Taxonomy" id="320497"/>
    <lineage>
        <taxon>Bacteria</taxon>
        <taxon>Pseudomonadati</taxon>
        <taxon>Pseudomonadota</taxon>
        <taxon>Alphaproteobacteria</taxon>
        <taxon>Acetobacterales</taxon>
        <taxon>Acetobacteraceae</taxon>
        <taxon>Neoasaia</taxon>
    </lineage>
</organism>
<dbReference type="PROSITE" id="PS00759">
    <property type="entry name" value="ARGE_DAPE_CPG2_2"/>
    <property type="match status" value="1"/>
</dbReference>
<dbReference type="InterPro" id="IPR001261">
    <property type="entry name" value="ArgE/DapE_CS"/>
</dbReference>
<dbReference type="Gene3D" id="3.30.70.360">
    <property type="match status" value="1"/>
</dbReference>
<dbReference type="EMBL" id="CP014691">
    <property type="protein sequence ID" value="AQS89284.1"/>
    <property type="molecule type" value="Genomic_DNA"/>
</dbReference>
<dbReference type="RefSeq" id="WP_077808332.1">
    <property type="nucleotide sequence ID" value="NZ_BJXS01000009.1"/>
</dbReference>
<reference evidence="11 12" key="1">
    <citation type="submission" date="2016-03" db="EMBL/GenBank/DDBJ databases">
        <title>Acetic acid bacteria sequencing.</title>
        <authorList>
            <person name="Brandt J."/>
            <person name="Jakob F."/>
            <person name="Vogel R.F."/>
        </authorList>
    </citation>
    <scope>NUCLEOTIDE SEQUENCE [LARGE SCALE GENOMIC DNA]</scope>
    <source>
        <strain evidence="11 12">NBRC 101099</strain>
    </source>
</reference>
<comment type="similarity">
    <text evidence="2">Belongs to the peptidase M20A family. ArgE subfamily.</text>
</comment>